<keyword evidence="6" id="KW-1185">Reference proteome</keyword>
<feature type="transmembrane region" description="Helical" evidence="3">
    <location>
        <begin position="252"/>
        <end position="274"/>
    </location>
</feature>
<dbReference type="AlphaFoldDB" id="A0A6A5XH39"/>
<feature type="transmembrane region" description="Helical" evidence="3">
    <location>
        <begin position="343"/>
        <end position="368"/>
    </location>
</feature>
<keyword evidence="3" id="KW-0472">Membrane</keyword>
<feature type="transmembrane region" description="Helical" evidence="3">
    <location>
        <begin position="121"/>
        <end position="140"/>
    </location>
</feature>
<feature type="transmembrane region" description="Helical" evidence="3">
    <location>
        <begin position="52"/>
        <end position="70"/>
    </location>
</feature>
<dbReference type="EMBL" id="ML978074">
    <property type="protein sequence ID" value="KAF2011674.1"/>
    <property type="molecule type" value="Genomic_DNA"/>
</dbReference>
<evidence type="ECO:0000313" key="6">
    <source>
        <dbReference type="Proteomes" id="UP000799778"/>
    </source>
</evidence>
<evidence type="ECO:0000313" key="5">
    <source>
        <dbReference type="EMBL" id="KAF2011674.1"/>
    </source>
</evidence>
<dbReference type="SUPFAM" id="SSF103473">
    <property type="entry name" value="MFS general substrate transporter"/>
    <property type="match status" value="1"/>
</dbReference>
<keyword evidence="3" id="KW-1133">Transmembrane helix</keyword>
<dbReference type="InterPro" id="IPR011701">
    <property type="entry name" value="MFS"/>
</dbReference>
<gene>
    <name evidence="5" type="ORF">BU24DRAFT_377029</name>
</gene>
<dbReference type="GO" id="GO:0016020">
    <property type="term" value="C:membrane"/>
    <property type="evidence" value="ECO:0007669"/>
    <property type="project" value="UniProtKB-SubCell"/>
</dbReference>
<dbReference type="PANTHER" id="PTHR11360:SF130">
    <property type="entry name" value="MAJOR FACILITATOR SUPERFAMILY (MFS) PROFILE DOMAIN-CONTAINING PROTEIN-RELATED"/>
    <property type="match status" value="1"/>
</dbReference>
<dbReference type="RefSeq" id="XP_033380013.1">
    <property type="nucleotide sequence ID" value="XM_033524637.1"/>
</dbReference>
<organism evidence="5 6">
    <name type="scientific">Aaosphaeria arxii CBS 175.79</name>
    <dbReference type="NCBI Taxonomy" id="1450172"/>
    <lineage>
        <taxon>Eukaryota</taxon>
        <taxon>Fungi</taxon>
        <taxon>Dikarya</taxon>
        <taxon>Ascomycota</taxon>
        <taxon>Pezizomycotina</taxon>
        <taxon>Dothideomycetes</taxon>
        <taxon>Pleosporomycetidae</taxon>
        <taxon>Pleosporales</taxon>
        <taxon>Pleosporales incertae sedis</taxon>
        <taxon>Aaosphaeria</taxon>
    </lineage>
</organism>
<comment type="similarity">
    <text evidence="2">Belongs to the major facilitator superfamily. Monocarboxylate porter (TC 2.A.1.13) family.</text>
</comment>
<protein>
    <submittedName>
        <fullName evidence="5">MFS general substrate transporter</fullName>
    </submittedName>
</protein>
<dbReference type="InterPro" id="IPR020846">
    <property type="entry name" value="MFS_dom"/>
</dbReference>
<sequence length="442" mass="47395">MAPMLSSVPQVTAPEIGLTTDKNIAFDSTPSKKEASVVDTTISPPPDGGLKAWTQVLMGHLVLINTWGYLTSFGLFQSYYTTALNSTPSAVSWIGSVQIFCVYIIGAFSGRALDAGQYRPILIVGSLLQLIGIFMTSLSTKYWHLFLAQGVCKGLGDGLLFCPTVSLVATYFSTKRVLAMSCTASGAATGGIIFPIIARQLLPTIGFGWTVRVMGFVVLFNAIIVVSIARVRLPPRKTGPLVELAAFREPSYTLFCIGMFFNLWAVYYAYFYISSFGKDIIGVSSSTSIVLLLVMNAIGIPGRLIPALIADYFLGPVNTIVIVSLFAGTLFFCWAAISNVGSLYAFCILYGFFGAGIQSLFPASCVSLTSDPQKIGVRTGMVFTVMSIPSLTGPPIAGALIESRGGSFLYAQMFGGAAFMGGMLTLMSARVAKTGWVWRKRM</sequence>
<keyword evidence="3" id="KW-0812">Transmembrane</keyword>
<feature type="transmembrane region" description="Helical" evidence="3">
    <location>
        <begin position="177"/>
        <end position="197"/>
    </location>
</feature>
<feature type="transmembrane region" description="Helical" evidence="3">
    <location>
        <begin position="407"/>
        <end position="432"/>
    </location>
</feature>
<comment type="subcellular location">
    <subcellularLocation>
        <location evidence="1">Membrane</location>
        <topology evidence="1">Multi-pass membrane protein</topology>
    </subcellularLocation>
</comment>
<feature type="transmembrane region" description="Helical" evidence="3">
    <location>
        <begin position="312"/>
        <end position="337"/>
    </location>
</feature>
<dbReference type="PANTHER" id="PTHR11360">
    <property type="entry name" value="MONOCARBOXYLATE TRANSPORTER"/>
    <property type="match status" value="1"/>
</dbReference>
<proteinExistence type="inferred from homology"/>
<name>A0A6A5XH39_9PLEO</name>
<dbReference type="PROSITE" id="PS50850">
    <property type="entry name" value="MFS"/>
    <property type="match status" value="1"/>
</dbReference>
<evidence type="ECO:0000256" key="1">
    <source>
        <dbReference type="ARBA" id="ARBA00004141"/>
    </source>
</evidence>
<feature type="transmembrane region" description="Helical" evidence="3">
    <location>
        <begin position="146"/>
        <end position="170"/>
    </location>
</feature>
<feature type="transmembrane region" description="Helical" evidence="3">
    <location>
        <begin position="209"/>
        <end position="231"/>
    </location>
</feature>
<dbReference type="Pfam" id="PF07690">
    <property type="entry name" value="MFS_1"/>
    <property type="match status" value="1"/>
</dbReference>
<dbReference type="GeneID" id="54282034"/>
<evidence type="ECO:0000256" key="3">
    <source>
        <dbReference type="SAM" id="Phobius"/>
    </source>
</evidence>
<dbReference type="Gene3D" id="1.20.1250.20">
    <property type="entry name" value="MFS general substrate transporter like domains"/>
    <property type="match status" value="1"/>
</dbReference>
<dbReference type="OrthoDB" id="6499973at2759"/>
<dbReference type="InterPro" id="IPR050327">
    <property type="entry name" value="Proton-linked_MCT"/>
</dbReference>
<accession>A0A6A5XH39</accession>
<dbReference type="Proteomes" id="UP000799778">
    <property type="component" value="Unassembled WGS sequence"/>
</dbReference>
<evidence type="ECO:0000259" key="4">
    <source>
        <dbReference type="PROSITE" id="PS50850"/>
    </source>
</evidence>
<dbReference type="GO" id="GO:0022857">
    <property type="term" value="F:transmembrane transporter activity"/>
    <property type="evidence" value="ECO:0007669"/>
    <property type="project" value="InterPro"/>
</dbReference>
<feature type="transmembrane region" description="Helical" evidence="3">
    <location>
        <begin position="280"/>
        <end position="300"/>
    </location>
</feature>
<feature type="transmembrane region" description="Helical" evidence="3">
    <location>
        <begin position="90"/>
        <end position="109"/>
    </location>
</feature>
<evidence type="ECO:0000256" key="2">
    <source>
        <dbReference type="ARBA" id="ARBA00006727"/>
    </source>
</evidence>
<feature type="domain" description="Major facilitator superfamily (MFS) profile" evidence="4">
    <location>
        <begin position="52"/>
        <end position="433"/>
    </location>
</feature>
<dbReference type="InterPro" id="IPR036259">
    <property type="entry name" value="MFS_trans_sf"/>
</dbReference>
<reference evidence="5" key="1">
    <citation type="journal article" date="2020" name="Stud. Mycol.">
        <title>101 Dothideomycetes genomes: a test case for predicting lifestyles and emergence of pathogens.</title>
        <authorList>
            <person name="Haridas S."/>
            <person name="Albert R."/>
            <person name="Binder M."/>
            <person name="Bloem J."/>
            <person name="Labutti K."/>
            <person name="Salamov A."/>
            <person name="Andreopoulos B."/>
            <person name="Baker S."/>
            <person name="Barry K."/>
            <person name="Bills G."/>
            <person name="Bluhm B."/>
            <person name="Cannon C."/>
            <person name="Castanera R."/>
            <person name="Culley D."/>
            <person name="Daum C."/>
            <person name="Ezra D."/>
            <person name="Gonzalez J."/>
            <person name="Henrissat B."/>
            <person name="Kuo A."/>
            <person name="Liang C."/>
            <person name="Lipzen A."/>
            <person name="Lutzoni F."/>
            <person name="Magnuson J."/>
            <person name="Mondo S."/>
            <person name="Nolan M."/>
            <person name="Ohm R."/>
            <person name="Pangilinan J."/>
            <person name="Park H.-J."/>
            <person name="Ramirez L."/>
            <person name="Alfaro M."/>
            <person name="Sun H."/>
            <person name="Tritt A."/>
            <person name="Yoshinaga Y."/>
            <person name="Zwiers L.-H."/>
            <person name="Turgeon B."/>
            <person name="Goodwin S."/>
            <person name="Spatafora J."/>
            <person name="Crous P."/>
            <person name="Grigoriev I."/>
        </authorList>
    </citation>
    <scope>NUCLEOTIDE SEQUENCE</scope>
    <source>
        <strain evidence="5">CBS 175.79</strain>
    </source>
</reference>